<evidence type="ECO:0000259" key="1">
    <source>
        <dbReference type="Pfam" id="PF00005"/>
    </source>
</evidence>
<proteinExistence type="predicted"/>
<dbReference type="InterPro" id="IPR003439">
    <property type="entry name" value="ABC_transporter-like_ATP-bd"/>
</dbReference>
<gene>
    <name evidence="2" type="ORF">METZ01_LOCUS114078</name>
</gene>
<dbReference type="InterPro" id="IPR027417">
    <property type="entry name" value="P-loop_NTPase"/>
</dbReference>
<dbReference type="AlphaFoldDB" id="A0A381X918"/>
<dbReference type="GO" id="GO:0016887">
    <property type="term" value="F:ATP hydrolysis activity"/>
    <property type="evidence" value="ECO:0007669"/>
    <property type="project" value="InterPro"/>
</dbReference>
<name>A0A381X918_9ZZZZ</name>
<organism evidence="2">
    <name type="scientific">marine metagenome</name>
    <dbReference type="NCBI Taxonomy" id="408172"/>
    <lineage>
        <taxon>unclassified sequences</taxon>
        <taxon>metagenomes</taxon>
        <taxon>ecological metagenomes</taxon>
    </lineage>
</organism>
<dbReference type="GO" id="GO:0005524">
    <property type="term" value="F:ATP binding"/>
    <property type="evidence" value="ECO:0007669"/>
    <property type="project" value="InterPro"/>
</dbReference>
<reference evidence="2" key="1">
    <citation type="submission" date="2018-05" db="EMBL/GenBank/DDBJ databases">
        <authorList>
            <person name="Lanie J.A."/>
            <person name="Ng W.-L."/>
            <person name="Kazmierczak K.M."/>
            <person name="Andrzejewski T.M."/>
            <person name="Davidsen T.M."/>
            <person name="Wayne K.J."/>
            <person name="Tettelin H."/>
            <person name="Glass J.I."/>
            <person name="Rusch D."/>
            <person name="Podicherti R."/>
            <person name="Tsui H.-C.T."/>
            <person name="Winkler M.E."/>
        </authorList>
    </citation>
    <scope>NUCLEOTIDE SEQUENCE</scope>
</reference>
<feature type="domain" description="ABC transporter" evidence="1">
    <location>
        <begin position="19"/>
        <end position="146"/>
    </location>
</feature>
<accession>A0A381X918</accession>
<dbReference type="PANTHER" id="PTHR43038">
    <property type="entry name" value="ATP-BINDING CASSETTE, SUB-FAMILY H, MEMBER 1"/>
    <property type="match status" value="1"/>
</dbReference>
<evidence type="ECO:0000313" key="2">
    <source>
        <dbReference type="EMBL" id="SVA61224.1"/>
    </source>
</evidence>
<sequence>MIFMKNVTFSYGESEICSGLSINIPTGEIFGLVGASGSGKTTIMRLLIGSIKPHYGNIEILGKQPSPSLRKNIGYMPQSQALYKDLTVHHNIDFFARMFGLGEPFHRRQVVERILDNLSLWNQRNTLVDKLSGGQRQRVSLAIALVH</sequence>
<dbReference type="SUPFAM" id="SSF52540">
    <property type="entry name" value="P-loop containing nucleoside triphosphate hydrolases"/>
    <property type="match status" value="1"/>
</dbReference>
<protein>
    <recommendedName>
        <fullName evidence="1">ABC transporter domain-containing protein</fullName>
    </recommendedName>
</protein>
<dbReference type="EMBL" id="UINC01014338">
    <property type="protein sequence ID" value="SVA61224.1"/>
    <property type="molecule type" value="Genomic_DNA"/>
</dbReference>
<dbReference type="Gene3D" id="3.40.50.300">
    <property type="entry name" value="P-loop containing nucleotide triphosphate hydrolases"/>
    <property type="match status" value="1"/>
</dbReference>
<dbReference type="Pfam" id="PF00005">
    <property type="entry name" value="ABC_tran"/>
    <property type="match status" value="1"/>
</dbReference>
<dbReference type="PANTHER" id="PTHR43038:SF3">
    <property type="entry name" value="ABC TRANSPORTER G FAMILY MEMBER 20 ISOFORM X1"/>
    <property type="match status" value="1"/>
</dbReference>
<feature type="non-terminal residue" evidence="2">
    <location>
        <position position="147"/>
    </location>
</feature>